<dbReference type="Proteomes" id="UP001314181">
    <property type="component" value="Unassembled WGS sequence"/>
</dbReference>
<comment type="subcellular location">
    <subcellularLocation>
        <location evidence="1">Cell membrane</location>
        <topology evidence="1">Peripheral membrane protein</topology>
        <orientation evidence="1">Cytoplasmic side</orientation>
    </subcellularLocation>
</comment>
<keyword evidence="2" id="KW-1133">Transmembrane helix</keyword>
<comment type="function">
    <text evidence="1">Could be involved in insertion of integral membrane proteins into the membrane.</text>
</comment>
<comment type="similarity">
    <text evidence="1">Belongs to the UPF0161 family.</text>
</comment>
<comment type="caution">
    <text evidence="3">The sequence shown here is derived from an EMBL/GenBank/DDBJ whole genome shotgun (WGS) entry which is preliminary data.</text>
</comment>
<name>A0ABM9N7H3_9RICK</name>
<accession>A0ABM9N7H3</accession>
<sequence>MHNQLQNHIIKTKIIFILINKMYTIYNNIKKIIIAIIIMPIYFYKITISPFMQHRCRFYPTCSQYCIDVIKKNGLILGITKGVKRIIKCHPWNLGGHDPVD</sequence>
<keyword evidence="4" id="KW-1185">Reference proteome</keyword>
<feature type="transmembrane region" description="Helical" evidence="2">
    <location>
        <begin position="32"/>
        <end position="52"/>
    </location>
</feature>
<dbReference type="HAMAP" id="MF_00386">
    <property type="entry name" value="UPF0161_YidD"/>
    <property type="match status" value="1"/>
</dbReference>
<keyword evidence="1" id="KW-1003">Cell membrane</keyword>
<dbReference type="EMBL" id="CAWVOK010000009">
    <property type="protein sequence ID" value="CAK8162523.1"/>
    <property type="molecule type" value="Genomic_DNA"/>
</dbReference>
<gene>
    <name evidence="3" type="ORF">CAXC1_180031</name>
</gene>
<evidence type="ECO:0000313" key="3">
    <source>
        <dbReference type="EMBL" id="CAK8162523.1"/>
    </source>
</evidence>
<organism evidence="3 4">
    <name type="scientific">Candidatus Xenohaliotis californiensis</name>
    <dbReference type="NCBI Taxonomy" id="84677"/>
    <lineage>
        <taxon>Bacteria</taxon>
        <taxon>Pseudomonadati</taxon>
        <taxon>Pseudomonadota</taxon>
        <taxon>Alphaproteobacteria</taxon>
        <taxon>Rickettsiales</taxon>
        <taxon>Anaplasmataceae</taxon>
        <taxon>Candidatus Xenohaliotis</taxon>
    </lineage>
</organism>
<proteinExistence type="inferred from homology"/>
<keyword evidence="2" id="KW-0812">Transmembrane</keyword>
<evidence type="ECO:0000313" key="4">
    <source>
        <dbReference type="Proteomes" id="UP001314181"/>
    </source>
</evidence>
<dbReference type="PANTHER" id="PTHR33383">
    <property type="entry name" value="MEMBRANE PROTEIN INSERTION EFFICIENCY FACTOR-RELATED"/>
    <property type="match status" value="1"/>
</dbReference>
<reference evidence="3 4" key="1">
    <citation type="submission" date="2024-01" db="EMBL/GenBank/DDBJ databases">
        <authorList>
            <person name="Kunselman E."/>
        </authorList>
    </citation>
    <scope>NUCLEOTIDE SEQUENCE [LARGE SCALE GENOMIC DNA]</scope>
    <source>
        <strain evidence="3">2 abalone samples</strain>
    </source>
</reference>
<dbReference type="NCBIfam" id="TIGR00278">
    <property type="entry name" value="membrane protein insertion efficiency factor YidD"/>
    <property type="match status" value="1"/>
</dbReference>
<dbReference type="InterPro" id="IPR002696">
    <property type="entry name" value="Membr_insert_effic_factor_YidD"/>
</dbReference>
<dbReference type="Pfam" id="PF01809">
    <property type="entry name" value="YidD"/>
    <property type="match status" value="1"/>
</dbReference>
<evidence type="ECO:0000256" key="2">
    <source>
        <dbReference type="SAM" id="Phobius"/>
    </source>
</evidence>
<evidence type="ECO:0000256" key="1">
    <source>
        <dbReference type="HAMAP-Rule" id="MF_00386"/>
    </source>
</evidence>
<dbReference type="SMART" id="SM01234">
    <property type="entry name" value="Haemolytic"/>
    <property type="match status" value="1"/>
</dbReference>
<keyword evidence="1 2" id="KW-0472">Membrane</keyword>
<protein>
    <recommendedName>
        <fullName evidence="1">Putative membrane protein insertion efficiency factor</fullName>
    </recommendedName>
</protein>
<dbReference type="PANTHER" id="PTHR33383:SF1">
    <property type="entry name" value="MEMBRANE PROTEIN INSERTION EFFICIENCY FACTOR-RELATED"/>
    <property type="match status" value="1"/>
</dbReference>